<organism evidence="8 9">
    <name type="scientific">Streptomyces carpinensis</name>
    <dbReference type="NCBI Taxonomy" id="66369"/>
    <lineage>
        <taxon>Bacteria</taxon>
        <taxon>Bacillati</taxon>
        <taxon>Actinomycetota</taxon>
        <taxon>Actinomycetes</taxon>
        <taxon>Kitasatosporales</taxon>
        <taxon>Streptomycetaceae</taxon>
        <taxon>Streptomyces</taxon>
    </lineage>
</organism>
<feature type="transmembrane region" description="Helical" evidence="7">
    <location>
        <begin position="104"/>
        <end position="126"/>
    </location>
</feature>
<comment type="caution">
    <text evidence="8">The sequence shown here is derived from an EMBL/GenBank/DDBJ whole genome shotgun (WGS) entry which is preliminary data.</text>
</comment>
<evidence type="ECO:0000256" key="5">
    <source>
        <dbReference type="ARBA" id="ARBA00023136"/>
    </source>
</evidence>
<feature type="transmembrane region" description="Helical" evidence="7">
    <location>
        <begin position="174"/>
        <end position="196"/>
    </location>
</feature>
<feature type="transmembrane region" description="Helical" evidence="7">
    <location>
        <begin position="379"/>
        <end position="406"/>
    </location>
</feature>
<evidence type="ECO:0000256" key="3">
    <source>
        <dbReference type="ARBA" id="ARBA00022692"/>
    </source>
</evidence>
<dbReference type="InterPro" id="IPR050367">
    <property type="entry name" value="APC_superfamily"/>
</dbReference>
<dbReference type="EMBL" id="JBEPCU010000007">
    <property type="protein sequence ID" value="MER6975727.1"/>
    <property type="molecule type" value="Genomic_DNA"/>
</dbReference>
<feature type="region of interest" description="Disordered" evidence="6">
    <location>
        <begin position="1"/>
        <end position="22"/>
    </location>
</feature>
<dbReference type="PANTHER" id="PTHR42770:SF16">
    <property type="entry name" value="AMINO ACID PERMEASE"/>
    <property type="match status" value="1"/>
</dbReference>
<feature type="transmembrane region" description="Helical" evidence="7">
    <location>
        <begin position="62"/>
        <end position="83"/>
    </location>
</feature>
<dbReference type="Gene3D" id="1.20.1740.10">
    <property type="entry name" value="Amino acid/polyamine transporter I"/>
    <property type="match status" value="1"/>
</dbReference>
<feature type="transmembrane region" description="Helical" evidence="7">
    <location>
        <begin position="355"/>
        <end position="373"/>
    </location>
</feature>
<evidence type="ECO:0000313" key="8">
    <source>
        <dbReference type="EMBL" id="MER6975727.1"/>
    </source>
</evidence>
<dbReference type="Proteomes" id="UP001458415">
    <property type="component" value="Unassembled WGS sequence"/>
</dbReference>
<feature type="transmembrane region" description="Helical" evidence="7">
    <location>
        <begin position="146"/>
        <end position="162"/>
    </location>
</feature>
<evidence type="ECO:0000313" key="9">
    <source>
        <dbReference type="Proteomes" id="UP001458415"/>
    </source>
</evidence>
<feature type="transmembrane region" description="Helical" evidence="7">
    <location>
        <begin position="247"/>
        <end position="268"/>
    </location>
</feature>
<proteinExistence type="predicted"/>
<feature type="transmembrane region" description="Helical" evidence="7">
    <location>
        <begin position="32"/>
        <end position="56"/>
    </location>
</feature>
<dbReference type="RefSeq" id="WP_086729103.1">
    <property type="nucleotide sequence ID" value="NZ_MUBM01000283.1"/>
</dbReference>
<reference evidence="8 9" key="1">
    <citation type="submission" date="2024-06" db="EMBL/GenBank/DDBJ databases">
        <title>The Natural Products Discovery Center: Release of the First 8490 Sequenced Strains for Exploring Actinobacteria Biosynthetic Diversity.</title>
        <authorList>
            <person name="Kalkreuter E."/>
            <person name="Kautsar S.A."/>
            <person name="Yang D."/>
            <person name="Bader C.D."/>
            <person name="Teijaro C.N."/>
            <person name="Fluegel L."/>
            <person name="Davis C.M."/>
            <person name="Simpson J.R."/>
            <person name="Lauterbach L."/>
            <person name="Steele A.D."/>
            <person name="Gui C."/>
            <person name="Meng S."/>
            <person name="Li G."/>
            <person name="Viehrig K."/>
            <person name="Ye F."/>
            <person name="Su P."/>
            <person name="Kiefer A.F."/>
            <person name="Nichols A."/>
            <person name="Cepeda A.J."/>
            <person name="Yan W."/>
            <person name="Fan B."/>
            <person name="Jiang Y."/>
            <person name="Adhikari A."/>
            <person name="Zheng C.-J."/>
            <person name="Schuster L."/>
            <person name="Cowan T.M."/>
            <person name="Smanski M.J."/>
            <person name="Chevrette M.G."/>
            <person name="De Carvalho L.P.S."/>
            <person name="Shen B."/>
        </authorList>
    </citation>
    <scope>NUCLEOTIDE SEQUENCE [LARGE SCALE GENOMIC DNA]</scope>
    <source>
        <strain evidence="8 9">NPDC000634</strain>
    </source>
</reference>
<comment type="subcellular location">
    <subcellularLocation>
        <location evidence="1">Cell membrane</location>
        <topology evidence="1">Multi-pass membrane protein</topology>
    </subcellularLocation>
</comment>
<evidence type="ECO:0000256" key="4">
    <source>
        <dbReference type="ARBA" id="ARBA00022989"/>
    </source>
</evidence>
<evidence type="ECO:0000256" key="2">
    <source>
        <dbReference type="ARBA" id="ARBA00022475"/>
    </source>
</evidence>
<keyword evidence="4 7" id="KW-1133">Transmembrane helix</keyword>
<keyword evidence="3 7" id="KW-0812">Transmembrane</keyword>
<dbReference type="PIRSF" id="PIRSF006060">
    <property type="entry name" value="AA_transporter"/>
    <property type="match status" value="1"/>
</dbReference>
<feature type="transmembrane region" description="Helical" evidence="7">
    <location>
        <begin position="418"/>
        <end position="440"/>
    </location>
</feature>
<accession>A0ABV1VWA7</accession>
<sequence>MADLSETGHFEAPGREAGPGNPLRRGLGVPQIVFMVVAAAAPLGLVAGGVPIAFAVSGSPGMPLFFALTTVMLLIFAVGFTLMAGRVRDAGAFYAYVQAGLGRIPGLSAATLALFSYTLILVGVNAYVGVATSNVVERYAGISSPWWLWAFVSLGIIASLGYRDIELSAKVLGVVLVLESLLLLVMDLGIVGHGGAHGLTAKPLLPSILGNGSPGLGMMFAFFGFIGFEATAVFRDEAKDPDVTVPRATYVAILVVGIFYSFTVWAVVLGVGADSVTGAAKADPEGLVLALARSYVGPVWFDVMQMLLITSQFACALAFHNVVTRYQFALPRAGALPARLGVVHPRHRAPSASSGVVSAVAFVTTLVVVALDLDPIANVYAWFSGAATLGIVLLMAATSLAVIGVFRQVDEQDGQRSVWRTVVAPALAFLGLTCVVYLVVANFPLLVGTTEGAWVIGGFVALSAVAGLVQALVMRTCRPAVYERLDAGGSRRVRGRHEGAEATGPTGPR</sequence>
<feature type="transmembrane region" description="Helical" evidence="7">
    <location>
        <begin position="303"/>
        <end position="323"/>
    </location>
</feature>
<keyword evidence="9" id="KW-1185">Reference proteome</keyword>
<protein>
    <submittedName>
        <fullName evidence="8">APC family permease</fullName>
    </submittedName>
</protein>
<gene>
    <name evidence="8" type="ORF">ABT317_01280</name>
</gene>
<dbReference type="PANTHER" id="PTHR42770">
    <property type="entry name" value="AMINO ACID TRANSPORTER-RELATED"/>
    <property type="match status" value="1"/>
</dbReference>
<feature type="transmembrane region" description="Helical" evidence="7">
    <location>
        <begin position="452"/>
        <end position="474"/>
    </location>
</feature>
<dbReference type="Pfam" id="PF13520">
    <property type="entry name" value="AA_permease_2"/>
    <property type="match status" value="1"/>
</dbReference>
<name>A0ABV1VWA7_9ACTN</name>
<keyword evidence="5 7" id="KW-0472">Membrane</keyword>
<evidence type="ECO:0000256" key="6">
    <source>
        <dbReference type="SAM" id="MobiDB-lite"/>
    </source>
</evidence>
<dbReference type="InterPro" id="IPR002293">
    <property type="entry name" value="AA/rel_permease1"/>
</dbReference>
<keyword evidence="2" id="KW-1003">Cell membrane</keyword>
<feature type="compositionally biased region" description="Basic and acidic residues" evidence="6">
    <location>
        <begin position="1"/>
        <end position="14"/>
    </location>
</feature>
<evidence type="ECO:0000256" key="1">
    <source>
        <dbReference type="ARBA" id="ARBA00004651"/>
    </source>
</evidence>
<feature type="transmembrane region" description="Helical" evidence="7">
    <location>
        <begin position="216"/>
        <end position="235"/>
    </location>
</feature>
<evidence type="ECO:0000256" key="7">
    <source>
        <dbReference type="SAM" id="Phobius"/>
    </source>
</evidence>